<gene>
    <name evidence="1" type="ORF">PU648_04945</name>
</gene>
<name>A0ABU3UCU9_9ACTN</name>
<evidence type="ECO:0000313" key="2">
    <source>
        <dbReference type="Proteomes" id="UP001257627"/>
    </source>
</evidence>
<comment type="caution">
    <text evidence="1">The sequence shown here is derived from an EMBL/GenBank/DDBJ whole genome shotgun (WGS) entry which is preliminary data.</text>
</comment>
<accession>A0ABU3UCU9</accession>
<organism evidence="1 2">
    <name type="scientific">Streptomyces mirabilis</name>
    <dbReference type="NCBI Taxonomy" id="68239"/>
    <lineage>
        <taxon>Bacteria</taxon>
        <taxon>Bacillati</taxon>
        <taxon>Actinomycetota</taxon>
        <taxon>Actinomycetes</taxon>
        <taxon>Kitasatosporales</taxon>
        <taxon>Streptomycetaceae</taxon>
        <taxon>Streptomyces</taxon>
    </lineage>
</organism>
<dbReference type="RefSeq" id="WP_143610429.1">
    <property type="nucleotide sequence ID" value="NZ_CP107955.1"/>
</dbReference>
<keyword evidence="2" id="KW-1185">Reference proteome</keyword>
<sequence>MGRTAERHAQNSWSQWSAVRAARPTALLGPAGRPLTSRLKTLLDDPVQVPAAVPALTAVAAPASLDRTALASAVLWSAEQEADPTGACDALEALGVAALTADHLRRLSALADGDARIIRSGAEDRIIRQDEALRNRARALVTTFTAPTGLTTPTAP</sequence>
<protein>
    <submittedName>
        <fullName evidence="1">Uncharacterized protein</fullName>
    </submittedName>
</protein>
<dbReference type="Proteomes" id="UP001257627">
    <property type="component" value="Unassembled WGS sequence"/>
</dbReference>
<reference evidence="1 2" key="1">
    <citation type="submission" date="2023-02" db="EMBL/GenBank/DDBJ databases">
        <authorList>
            <person name="Maleckis M."/>
        </authorList>
    </citation>
    <scope>NUCLEOTIDE SEQUENCE [LARGE SCALE GENOMIC DNA]</scope>
    <source>
        <strain evidence="1 2">P8-A2</strain>
    </source>
</reference>
<dbReference type="EMBL" id="JARAKF010000001">
    <property type="protein sequence ID" value="MDU8991740.1"/>
    <property type="molecule type" value="Genomic_DNA"/>
</dbReference>
<proteinExistence type="predicted"/>
<evidence type="ECO:0000313" key="1">
    <source>
        <dbReference type="EMBL" id="MDU8991740.1"/>
    </source>
</evidence>